<dbReference type="Pfam" id="PF05977">
    <property type="entry name" value="MFS_3"/>
    <property type="match status" value="1"/>
</dbReference>
<keyword evidence="5 7" id="KW-1133">Transmembrane helix</keyword>
<keyword evidence="3" id="KW-1003">Cell membrane</keyword>
<keyword evidence="10" id="KW-1185">Reference proteome</keyword>
<evidence type="ECO:0000256" key="1">
    <source>
        <dbReference type="ARBA" id="ARBA00004651"/>
    </source>
</evidence>
<dbReference type="InterPro" id="IPR020846">
    <property type="entry name" value="MFS_dom"/>
</dbReference>
<name>A0ABX7E4L1_9BACI</name>
<sequence length="407" mass="43801">MKMNLLKNKSFVLLWIGNAVSLLGNRFYNIAIMWYIIEKTGSSIALGLSVLCFTVPSVLIMPFVGVLADRNIKKQLLVGSDLLNGCIMIVIAALMFFDGFPLALLYVLMIISSVVSAFFSPTIGATIPLIVGKPHLTKANSFMQVTNQLSNILGPALAGILLALTNMWLLFLINGISYIISAISELFIHVPKIDIGHVKKHFFLQFKEGLSYVIRYKNLLHLIIVGGVIINFFLAPLNVFITILCNQVLKVGSSGMGIVDAAISVGALIGSILILLNVMKDKIKMVIIGLSIEGLALLIAGIFTNSYLAMLFFAAILGLGISFASVGIGTLYQTLVPENKIGRVSSLLSTLSTIIVPIGTMVGSSIINHLSISLVLNISGILVTLSGLSLIITLKNKSENKTESLSY</sequence>
<gene>
    <name evidence="9" type="ORF">I5776_04560</name>
</gene>
<evidence type="ECO:0000256" key="3">
    <source>
        <dbReference type="ARBA" id="ARBA00022475"/>
    </source>
</evidence>
<dbReference type="PROSITE" id="PS50850">
    <property type="entry name" value="MFS"/>
    <property type="match status" value="1"/>
</dbReference>
<evidence type="ECO:0000256" key="7">
    <source>
        <dbReference type="SAM" id="Phobius"/>
    </source>
</evidence>
<dbReference type="InterPro" id="IPR010290">
    <property type="entry name" value="TM_effector"/>
</dbReference>
<feature type="transmembrane region" description="Helical" evidence="7">
    <location>
        <begin position="372"/>
        <end position="394"/>
    </location>
</feature>
<dbReference type="EMBL" id="CP065425">
    <property type="protein sequence ID" value="QQZ10235.1"/>
    <property type="molecule type" value="Genomic_DNA"/>
</dbReference>
<dbReference type="InterPro" id="IPR022324">
    <property type="entry name" value="Bacilysin_exporter_BacE_put"/>
</dbReference>
<dbReference type="CDD" id="cd06173">
    <property type="entry name" value="MFS_MefA_like"/>
    <property type="match status" value="1"/>
</dbReference>
<feature type="domain" description="Major facilitator superfamily (MFS) profile" evidence="8">
    <location>
        <begin position="10"/>
        <end position="398"/>
    </location>
</feature>
<keyword evidence="4 7" id="KW-0812">Transmembrane</keyword>
<evidence type="ECO:0000256" key="4">
    <source>
        <dbReference type="ARBA" id="ARBA00022692"/>
    </source>
</evidence>
<dbReference type="PANTHER" id="PTHR43266:SF2">
    <property type="entry name" value="MAJOR FACILITATOR SUPERFAMILY (MFS) PROFILE DOMAIN-CONTAINING PROTEIN"/>
    <property type="match status" value="1"/>
</dbReference>
<feature type="transmembrane region" description="Helical" evidence="7">
    <location>
        <begin position="103"/>
        <end position="131"/>
    </location>
</feature>
<dbReference type="InterPro" id="IPR036259">
    <property type="entry name" value="MFS_trans_sf"/>
</dbReference>
<feature type="transmembrane region" description="Helical" evidence="7">
    <location>
        <begin position="344"/>
        <end position="366"/>
    </location>
</feature>
<feature type="transmembrane region" description="Helical" evidence="7">
    <location>
        <begin position="152"/>
        <end position="173"/>
    </location>
</feature>
<evidence type="ECO:0000256" key="6">
    <source>
        <dbReference type="ARBA" id="ARBA00023136"/>
    </source>
</evidence>
<feature type="transmembrane region" description="Helical" evidence="7">
    <location>
        <begin position="309"/>
        <end position="332"/>
    </location>
</feature>
<evidence type="ECO:0000313" key="9">
    <source>
        <dbReference type="EMBL" id="QQZ10235.1"/>
    </source>
</evidence>
<evidence type="ECO:0000259" key="8">
    <source>
        <dbReference type="PROSITE" id="PS50850"/>
    </source>
</evidence>
<feature type="transmembrane region" description="Helical" evidence="7">
    <location>
        <begin position="256"/>
        <end position="278"/>
    </location>
</feature>
<feature type="transmembrane region" description="Helical" evidence="7">
    <location>
        <begin position="285"/>
        <end position="303"/>
    </location>
</feature>
<evidence type="ECO:0000256" key="5">
    <source>
        <dbReference type="ARBA" id="ARBA00022989"/>
    </source>
</evidence>
<dbReference type="Gene3D" id="1.20.1250.20">
    <property type="entry name" value="MFS general substrate transporter like domains"/>
    <property type="match status" value="1"/>
</dbReference>
<evidence type="ECO:0000256" key="2">
    <source>
        <dbReference type="ARBA" id="ARBA00022448"/>
    </source>
</evidence>
<feature type="transmembrane region" description="Helical" evidence="7">
    <location>
        <begin position="12"/>
        <end position="37"/>
    </location>
</feature>
<keyword evidence="2" id="KW-0813">Transport</keyword>
<organism evidence="9 10">
    <name type="scientific">Heyndrickxia vini</name>
    <dbReference type="NCBI Taxonomy" id="1476025"/>
    <lineage>
        <taxon>Bacteria</taxon>
        <taxon>Bacillati</taxon>
        <taxon>Bacillota</taxon>
        <taxon>Bacilli</taxon>
        <taxon>Bacillales</taxon>
        <taxon>Bacillaceae</taxon>
        <taxon>Heyndrickxia</taxon>
    </lineage>
</organism>
<accession>A0ABX7E4L1</accession>
<protein>
    <submittedName>
        <fullName evidence="9">MFS transporter</fullName>
    </submittedName>
</protein>
<feature type="transmembrane region" description="Helical" evidence="7">
    <location>
        <begin position="43"/>
        <end position="64"/>
    </location>
</feature>
<evidence type="ECO:0000313" key="10">
    <source>
        <dbReference type="Proteomes" id="UP000595691"/>
    </source>
</evidence>
<dbReference type="PRINTS" id="PR01988">
    <property type="entry name" value="EXPORTERBACE"/>
</dbReference>
<feature type="transmembrane region" description="Helical" evidence="7">
    <location>
        <begin position="219"/>
        <end position="244"/>
    </location>
</feature>
<dbReference type="PANTHER" id="PTHR43266">
    <property type="entry name" value="MACROLIDE-EFFLUX PROTEIN"/>
    <property type="match status" value="1"/>
</dbReference>
<dbReference type="SUPFAM" id="SSF103473">
    <property type="entry name" value="MFS general substrate transporter"/>
    <property type="match status" value="1"/>
</dbReference>
<proteinExistence type="predicted"/>
<feature type="transmembrane region" description="Helical" evidence="7">
    <location>
        <begin position="76"/>
        <end position="97"/>
    </location>
</feature>
<comment type="subcellular location">
    <subcellularLocation>
        <location evidence="1">Cell membrane</location>
        <topology evidence="1">Multi-pass membrane protein</topology>
    </subcellularLocation>
</comment>
<reference evidence="9 10" key="1">
    <citation type="submission" date="2020-11" db="EMBL/GenBank/DDBJ databases">
        <title>Taxonomic evaluation of the Bacillus sporothermodurans group of bacteria based on whole genome sequences.</title>
        <authorList>
            <person name="Fiedler G."/>
            <person name="Herbstmann A.-D."/>
            <person name="Doll E."/>
            <person name="Wenning M."/>
            <person name="Brinks E."/>
            <person name="Kabisch J."/>
            <person name="Breitenwieser F."/>
            <person name="Lappann M."/>
            <person name="Boehnlein C."/>
            <person name="Franz C."/>
        </authorList>
    </citation>
    <scope>NUCLEOTIDE SEQUENCE [LARGE SCALE GENOMIC DNA]</scope>
    <source>
        <strain evidence="9 10">JCM 19841</strain>
    </source>
</reference>
<dbReference type="Proteomes" id="UP000595691">
    <property type="component" value="Chromosome"/>
</dbReference>
<dbReference type="RefSeq" id="WP_202779181.1">
    <property type="nucleotide sequence ID" value="NZ_CP065425.1"/>
</dbReference>
<keyword evidence="6 7" id="KW-0472">Membrane</keyword>